<feature type="transmembrane region" description="Helical" evidence="1">
    <location>
        <begin position="313"/>
        <end position="333"/>
    </location>
</feature>
<dbReference type="AlphaFoldDB" id="A0A7M1VMA1"/>
<evidence type="ECO:0008006" key="3">
    <source>
        <dbReference type="Google" id="ProtNLM"/>
    </source>
</evidence>
<keyword evidence="1" id="KW-1133">Transmembrane helix</keyword>
<organism evidence="2">
    <name type="scientific">Vibrio parahaemolyticus</name>
    <dbReference type="NCBI Taxonomy" id="670"/>
    <lineage>
        <taxon>Bacteria</taxon>
        <taxon>Pseudomonadati</taxon>
        <taxon>Pseudomonadota</taxon>
        <taxon>Gammaproteobacteria</taxon>
        <taxon>Vibrionales</taxon>
        <taxon>Vibrionaceae</taxon>
        <taxon>Vibrio</taxon>
    </lineage>
</organism>
<feature type="transmembrane region" description="Helical" evidence="1">
    <location>
        <begin position="193"/>
        <end position="220"/>
    </location>
</feature>
<dbReference type="EMBL" id="MT898046">
    <property type="protein sequence ID" value="QOS16270.1"/>
    <property type="molecule type" value="Genomic_DNA"/>
</dbReference>
<feature type="transmembrane region" description="Helical" evidence="1">
    <location>
        <begin position="353"/>
        <end position="386"/>
    </location>
</feature>
<feature type="transmembrane region" description="Helical" evidence="1">
    <location>
        <begin position="226"/>
        <end position="246"/>
    </location>
</feature>
<feature type="transmembrane region" description="Helical" evidence="1">
    <location>
        <begin position="114"/>
        <end position="142"/>
    </location>
</feature>
<evidence type="ECO:0000313" key="2">
    <source>
        <dbReference type="EMBL" id="QOS16270.1"/>
    </source>
</evidence>
<feature type="transmembrane region" description="Helical" evidence="1">
    <location>
        <begin position="30"/>
        <end position="46"/>
    </location>
</feature>
<feature type="transmembrane region" description="Helical" evidence="1">
    <location>
        <begin position="53"/>
        <end position="70"/>
    </location>
</feature>
<sequence length="395" mass="45638">MIFLLNFFWFLHVFLNSSIPVGGLSVVKTIFFLVLLLTSIISILFYRIKIKVSTFLFLVLPYFILIVYYIETLALSRHDGGGIHQLVSMSCMLLSVQLGLILCRRNLLSSVSVFRGLILGLFTYGTVKLLITTLIFFKVLPLSFISFFSPDMTSLGNIGLPGFHRFASVNDFLVPFVYFFIFRAKLSDILQRIVKVMFLVTILLSFTRSVWAIFAILFFISNMRSIKFTIAAIGSVFIISSLLVYLENYTDFSILTSIEHRLFVEGSGSTSEKVRQSEILVSELESYAIYGKGLGTYVERYIRNERLKYGYEVSWLIYSIQFGLPVLTFWLLYLFSPFLTFFQVSKFKYKQLFPPFCMFLFLSIGFTNPIILGNLTALLYLFFYLCSREEYQYES</sequence>
<keyword evidence="1" id="KW-0812">Transmembrane</keyword>
<accession>A0A7M1VMA1</accession>
<protein>
    <recommendedName>
        <fullName evidence="3">Polysaccharide polymerase</fullName>
    </recommendedName>
</protein>
<feature type="transmembrane region" description="Helical" evidence="1">
    <location>
        <begin position="162"/>
        <end position="181"/>
    </location>
</feature>
<gene>
    <name evidence="2" type="ORF">VP360_00020</name>
</gene>
<name>A0A7M1VMA1_VIBPH</name>
<reference evidence="2" key="1">
    <citation type="submission" date="2020-08" db="EMBL/GenBank/DDBJ databases">
        <title>Genetic structure, function and evolution of capsule biosynthesis loci in Vibrio parahaemolyticus.</title>
        <authorList>
            <person name="Li L."/>
            <person name="Bian S."/>
        </authorList>
    </citation>
    <scope>NUCLEOTIDE SEQUENCE</scope>
    <source>
        <strain evidence="2">VP360</strain>
    </source>
</reference>
<dbReference type="RefSeq" id="WP_140205065.1">
    <property type="nucleotide sequence ID" value="NZ_JACERE010000004.1"/>
</dbReference>
<evidence type="ECO:0000256" key="1">
    <source>
        <dbReference type="SAM" id="Phobius"/>
    </source>
</evidence>
<proteinExistence type="predicted"/>
<keyword evidence="1" id="KW-0472">Membrane</keyword>
<feature type="transmembrane region" description="Helical" evidence="1">
    <location>
        <begin position="82"/>
        <end position="102"/>
    </location>
</feature>